<organism evidence="2 3">
    <name type="scientific">Spiroplasma clarkii</name>
    <dbReference type="NCBI Taxonomy" id="2139"/>
    <lineage>
        <taxon>Bacteria</taxon>
        <taxon>Bacillati</taxon>
        <taxon>Mycoplasmatota</taxon>
        <taxon>Mollicutes</taxon>
        <taxon>Entomoplasmatales</taxon>
        <taxon>Spiroplasmataceae</taxon>
        <taxon>Spiroplasma</taxon>
    </lineage>
</organism>
<sequence>MHTSRGKSNWKSVVKILLCLGLIDWVLFLLNFEHFIFFVVPVFFIVYCLLKVLSRVSRKLLWGSEQKYDSRKNLIVKTATIISLFIIARVLTIHFNEQYVNILKVLYLYWIISSYVCLALWMNLDFYLNQQNEKLIRIIIVIFKKVLFFKDNFTLFLNYINNFFKRKIDHQELLKFRVIQPQKSKLIKLNQTVYGDQF</sequence>
<dbReference type="RefSeq" id="WP_100254174.1">
    <property type="nucleotide sequence ID" value="NZ_CP015819.1"/>
</dbReference>
<evidence type="ECO:0000313" key="3">
    <source>
        <dbReference type="Proteomes" id="UP000231179"/>
    </source>
</evidence>
<keyword evidence="1" id="KW-1133">Transmembrane helix</keyword>
<evidence type="ECO:0008006" key="4">
    <source>
        <dbReference type="Google" id="ProtNLM"/>
    </source>
</evidence>
<keyword evidence="1" id="KW-0812">Transmembrane</keyword>
<feature type="transmembrane region" description="Helical" evidence="1">
    <location>
        <begin position="35"/>
        <end position="53"/>
    </location>
</feature>
<feature type="transmembrane region" description="Helical" evidence="1">
    <location>
        <begin position="107"/>
        <end position="128"/>
    </location>
</feature>
<name>A0A1Y0L068_9MOLU</name>
<proteinExistence type="predicted"/>
<accession>A0A1Y0L068</accession>
<feature type="transmembrane region" description="Helical" evidence="1">
    <location>
        <begin position="74"/>
        <end position="95"/>
    </location>
</feature>
<evidence type="ECO:0000256" key="1">
    <source>
        <dbReference type="SAM" id="Phobius"/>
    </source>
</evidence>
<keyword evidence="1" id="KW-0472">Membrane</keyword>
<dbReference type="AlphaFoldDB" id="A0A1Y0L068"/>
<reference evidence="2 3" key="1">
    <citation type="submission" date="2017-11" db="EMBL/GenBank/DDBJ databases">
        <title>Complete genome sequence of Spiroplasma clarkii CN-5 (DSM 19994).</title>
        <authorList>
            <person name="Tsai Y.-M."/>
            <person name="Chang A."/>
            <person name="Lo W.-S."/>
            <person name="Kuo C.-H."/>
        </authorList>
    </citation>
    <scope>NUCLEOTIDE SEQUENCE [LARGE SCALE GENOMIC DNA]</scope>
    <source>
        <strain evidence="2 3">CN-5</strain>
    </source>
</reference>
<dbReference type="Proteomes" id="UP000231179">
    <property type="component" value="Chromosome"/>
</dbReference>
<evidence type="ECO:0000313" key="2">
    <source>
        <dbReference type="EMBL" id="ATX70610.1"/>
    </source>
</evidence>
<protein>
    <recommendedName>
        <fullName evidence="4">Transmembrane protein</fullName>
    </recommendedName>
</protein>
<gene>
    <name evidence="2" type="ORF">SCLAR_v1c02800</name>
</gene>
<feature type="transmembrane region" description="Helical" evidence="1">
    <location>
        <begin position="12"/>
        <end position="29"/>
    </location>
</feature>
<dbReference type="EMBL" id="CP024870">
    <property type="protein sequence ID" value="ATX70610.1"/>
    <property type="molecule type" value="Genomic_DNA"/>
</dbReference>
<keyword evidence="3" id="KW-1185">Reference proteome</keyword>
<dbReference type="KEGG" id="scla:SCLARK_00454"/>